<dbReference type="RefSeq" id="WP_012725513.1">
    <property type="nucleotide sequence ID" value="NC_012669.1"/>
</dbReference>
<keyword evidence="3" id="KW-1003">Cell membrane</keyword>
<dbReference type="PROSITE" id="PS50928">
    <property type="entry name" value="ABC_TM1"/>
    <property type="match status" value="1"/>
</dbReference>
<evidence type="ECO:0000256" key="1">
    <source>
        <dbReference type="ARBA" id="ARBA00004651"/>
    </source>
</evidence>
<dbReference type="InterPro" id="IPR000515">
    <property type="entry name" value="MetI-like"/>
</dbReference>
<dbReference type="EMBL" id="CP001618">
    <property type="protein sequence ID" value="ACQ78733.1"/>
    <property type="molecule type" value="Genomic_DNA"/>
</dbReference>
<keyword evidence="4 7" id="KW-0812">Transmembrane</keyword>
<dbReference type="InterPro" id="IPR035906">
    <property type="entry name" value="MetI-like_sf"/>
</dbReference>
<dbReference type="Gene3D" id="1.10.3720.10">
    <property type="entry name" value="MetI-like"/>
    <property type="match status" value="1"/>
</dbReference>
<feature type="transmembrane region" description="Helical" evidence="7">
    <location>
        <begin position="143"/>
        <end position="166"/>
    </location>
</feature>
<dbReference type="KEGG" id="bcv:Bcav_0470"/>
<feature type="transmembrane region" description="Helical" evidence="7">
    <location>
        <begin position="109"/>
        <end position="131"/>
    </location>
</feature>
<dbReference type="SUPFAM" id="SSF161098">
    <property type="entry name" value="MetI-like"/>
    <property type="match status" value="1"/>
</dbReference>
<dbReference type="Pfam" id="PF00528">
    <property type="entry name" value="BPD_transp_1"/>
    <property type="match status" value="1"/>
</dbReference>
<name>C5BX58_BEUC1</name>
<dbReference type="PANTHER" id="PTHR43163">
    <property type="entry name" value="DIPEPTIDE TRANSPORT SYSTEM PERMEASE PROTEIN DPPB-RELATED"/>
    <property type="match status" value="1"/>
</dbReference>
<feature type="transmembrane region" description="Helical" evidence="7">
    <location>
        <begin position="178"/>
        <end position="200"/>
    </location>
</feature>
<dbReference type="Pfam" id="PF19300">
    <property type="entry name" value="BPD_transp_1_N"/>
    <property type="match status" value="1"/>
</dbReference>
<evidence type="ECO:0000256" key="4">
    <source>
        <dbReference type="ARBA" id="ARBA00022692"/>
    </source>
</evidence>
<keyword evidence="2 7" id="KW-0813">Transport</keyword>
<evidence type="ECO:0000313" key="10">
    <source>
        <dbReference type="Proteomes" id="UP000007962"/>
    </source>
</evidence>
<dbReference type="AlphaFoldDB" id="C5BX58"/>
<organism evidence="9 10">
    <name type="scientific">Beutenbergia cavernae (strain ATCC BAA-8 / DSM 12333 / CCUG 43141 / JCM 11478 / NBRC 16432 / NCIMB 13614 / HKI 0122)</name>
    <dbReference type="NCBI Taxonomy" id="471853"/>
    <lineage>
        <taxon>Bacteria</taxon>
        <taxon>Bacillati</taxon>
        <taxon>Actinomycetota</taxon>
        <taxon>Actinomycetes</taxon>
        <taxon>Micrococcales</taxon>
        <taxon>Beutenbergiaceae</taxon>
        <taxon>Beutenbergia</taxon>
    </lineage>
</organism>
<comment type="subcellular location">
    <subcellularLocation>
        <location evidence="1 7">Cell membrane</location>
        <topology evidence="1 7">Multi-pass membrane protein</topology>
    </subcellularLocation>
</comment>
<dbReference type="HOGENOM" id="CLU_036879_0_2_11"/>
<keyword evidence="6 7" id="KW-0472">Membrane</keyword>
<protein>
    <submittedName>
        <fullName evidence="9">Binding-protein-dependent transport systems inner membrane component</fullName>
    </submittedName>
</protein>
<keyword evidence="5 7" id="KW-1133">Transmembrane helix</keyword>
<feature type="domain" description="ABC transmembrane type-1" evidence="8">
    <location>
        <begin position="103"/>
        <end position="300"/>
    </location>
</feature>
<dbReference type="Proteomes" id="UP000007962">
    <property type="component" value="Chromosome"/>
</dbReference>
<feature type="transmembrane region" description="Helical" evidence="7">
    <location>
        <begin position="281"/>
        <end position="300"/>
    </location>
</feature>
<dbReference type="PANTHER" id="PTHR43163:SF6">
    <property type="entry name" value="DIPEPTIDE TRANSPORT SYSTEM PERMEASE PROTEIN DPPB-RELATED"/>
    <property type="match status" value="1"/>
</dbReference>
<evidence type="ECO:0000256" key="7">
    <source>
        <dbReference type="RuleBase" id="RU363032"/>
    </source>
</evidence>
<gene>
    <name evidence="9" type="ordered locus">Bcav_0470</name>
</gene>
<dbReference type="GO" id="GO:0005886">
    <property type="term" value="C:plasma membrane"/>
    <property type="evidence" value="ECO:0007669"/>
    <property type="project" value="UniProtKB-SubCell"/>
</dbReference>
<dbReference type="CDD" id="cd06261">
    <property type="entry name" value="TM_PBP2"/>
    <property type="match status" value="1"/>
</dbReference>
<dbReference type="STRING" id="471853.Bcav_0470"/>
<feature type="transmembrane region" description="Helical" evidence="7">
    <location>
        <begin position="12"/>
        <end position="30"/>
    </location>
</feature>
<evidence type="ECO:0000256" key="3">
    <source>
        <dbReference type="ARBA" id="ARBA00022475"/>
    </source>
</evidence>
<proteinExistence type="inferred from homology"/>
<dbReference type="InterPro" id="IPR045621">
    <property type="entry name" value="BPD_transp_1_N"/>
</dbReference>
<evidence type="ECO:0000259" key="8">
    <source>
        <dbReference type="PROSITE" id="PS50928"/>
    </source>
</evidence>
<feature type="transmembrane region" description="Helical" evidence="7">
    <location>
        <begin position="239"/>
        <end position="261"/>
    </location>
</feature>
<dbReference type="OrthoDB" id="9778910at2"/>
<accession>C5BX58</accession>
<comment type="similarity">
    <text evidence="7">Belongs to the binding-protein-dependent transport system permease family.</text>
</comment>
<reference evidence="9 10" key="1">
    <citation type="journal article" date="2009" name="Stand. Genomic Sci.">
        <title>Complete genome sequence of Beutenbergia cavernae type strain (HKI 0122).</title>
        <authorList>
            <person name="Land M."/>
            <person name="Pukall R."/>
            <person name="Abt B."/>
            <person name="Goker M."/>
            <person name="Rohde M."/>
            <person name="Glavina Del Rio T."/>
            <person name="Tice H."/>
            <person name="Copeland A."/>
            <person name="Cheng J.F."/>
            <person name="Lucas S."/>
            <person name="Chen F."/>
            <person name="Nolan M."/>
            <person name="Bruce D."/>
            <person name="Goodwin L."/>
            <person name="Pitluck S."/>
            <person name="Ivanova N."/>
            <person name="Mavromatis K."/>
            <person name="Ovchinnikova G."/>
            <person name="Pati A."/>
            <person name="Chen A."/>
            <person name="Palaniappan K."/>
            <person name="Hauser L."/>
            <person name="Chang Y.J."/>
            <person name="Jefferies C.C."/>
            <person name="Saunders E."/>
            <person name="Brettin T."/>
            <person name="Detter J.C."/>
            <person name="Han C."/>
            <person name="Chain P."/>
            <person name="Bristow J."/>
            <person name="Eisen J.A."/>
            <person name="Markowitz V."/>
            <person name="Hugenholtz P."/>
            <person name="Kyrpides N.C."/>
            <person name="Klenk H.P."/>
            <person name="Lapidus A."/>
        </authorList>
    </citation>
    <scope>NUCLEOTIDE SEQUENCE [LARGE SCALE GENOMIC DNA]</scope>
    <source>
        <strain evidence="10">ATCC BAA-8 / DSM 12333 / NBRC 16432</strain>
    </source>
</reference>
<evidence type="ECO:0000313" key="9">
    <source>
        <dbReference type="EMBL" id="ACQ78733.1"/>
    </source>
</evidence>
<evidence type="ECO:0000256" key="5">
    <source>
        <dbReference type="ARBA" id="ARBA00022989"/>
    </source>
</evidence>
<dbReference type="eggNOG" id="COG0601">
    <property type="taxonomic scope" value="Bacteria"/>
</dbReference>
<evidence type="ECO:0000256" key="2">
    <source>
        <dbReference type="ARBA" id="ARBA00022448"/>
    </source>
</evidence>
<dbReference type="GO" id="GO:0055085">
    <property type="term" value="P:transmembrane transport"/>
    <property type="evidence" value="ECO:0007669"/>
    <property type="project" value="InterPro"/>
</dbReference>
<keyword evidence="10" id="KW-1185">Reference proteome</keyword>
<evidence type="ECO:0000256" key="6">
    <source>
        <dbReference type="ARBA" id="ARBA00023136"/>
    </source>
</evidence>
<sequence>MRWYILRRLGQAALVLWGAMTLSFAIVHLVPGDPVRIMLGVGDGAEGGSAATTEQIEQVRSELGLDRPVLVQYVAFLARAVTLDFGTSYSTQRPVTEVIAGATPPTLQLAALSIALSLVLGLVFALAGALLPTRWIRSLFQSVTVLGIAVPSFWVAILLLQVFSFSLGWFPAFGNDSFAALVLPAFTLALLTAGTLAQVLGRGIVESLAQPYADTARAKGASQARVVVRHALRNGSLPVFTIVGMMVGGILSGATIVETIYGRNGLGTVIVDAITARDFPLIQALVIFSGGVFVIVTLLVDLGYRYIDPRVTSPAASEVLV</sequence>